<evidence type="ECO:0000259" key="1">
    <source>
        <dbReference type="Pfam" id="PF18271"/>
    </source>
</evidence>
<evidence type="ECO:0000313" key="2">
    <source>
        <dbReference type="EMBL" id="CCA14388.1"/>
    </source>
</evidence>
<dbReference type="InterPro" id="IPR041524">
    <property type="entry name" value="GH131_N"/>
</dbReference>
<dbReference type="PANTHER" id="PTHR34612">
    <property type="entry name" value="GH131_N DOMAIN-CONTAINING PROTEIN"/>
    <property type="match status" value="1"/>
</dbReference>
<dbReference type="Pfam" id="PF18271">
    <property type="entry name" value="GH131_N"/>
    <property type="match status" value="1"/>
</dbReference>
<dbReference type="PANTHER" id="PTHR34612:SF6">
    <property type="entry name" value="GLYCOSIDE HYDROLASE 131 CATALYTIC N-TERMINAL DOMAIN-CONTAINING PROTEIN"/>
    <property type="match status" value="1"/>
</dbReference>
<name>F0W017_9STRA</name>
<dbReference type="EMBL" id="FR824048">
    <property type="protein sequence ID" value="CCA14388.1"/>
    <property type="molecule type" value="Genomic_DNA"/>
</dbReference>
<reference evidence="2" key="2">
    <citation type="submission" date="2011-02" db="EMBL/GenBank/DDBJ databases">
        <authorList>
            <person name="MacLean D."/>
        </authorList>
    </citation>
    <scope>NUCLEOTIDE SEQUENCE</scope>
</reference>
<proteinExistence type="predicted"/>
<accession>F0W017</accession>
<reference evidence="2" key="1">
    <citation type="journal article" date="2011" name="PLoS Biol.">
        <title>Gene gain and loss during evolution of obligate parasitism in the white rust pathogen of Arabidopsis thaliana.</title>
        <authorList>
            <person name="Kemen E."/>
            <person name="Gardiner A."/>
            <person name="Schultz-Larsen T."/>
            <person name="Kemen A.C."/>
            <person name="Balmuth A.L."/>
            <person name="Robert-Seilaniantz A."/>
            <person name="Bailey K."/>
            <person name="Holub E."/>
            <person name="Studholme D.J."/>
            <person name="Maclean D."/>
            <person name="Jones J.D."/>
        </authorList>
    </citation>
    <scope>NUCLEOTIDE SEQUENCE</scope>
</reference>
<sequence>MKSKQLFRISILTASLSIFAAEDKPRKLPWSGRFANLSLDNLKDAYLLHILTQCPRKDNCKVSDYVTLNSVKIDSQFNDDSGSCSISVDGEARFQDQRNIIRAELVQKLEIPPKRGMRLKFAFVVKEAFKNKLDYQVAFLESHQVEVRIEQSSGNPEVRILNTTNPDMFVWRESFKVGTYYKFDILCSPEMMEYHVGIDDKKVTTIRREDIKFNPKLKGANEFHIGLLSYSSDPEHPPMNGRDTIVFNGVSAEAA</sequence>
<dbReference type="Gene3D" id="2.60.120.1160">
    <property type="match status" value="1"/>
</dbReference>
<dbReference type="AlphaFoldDB" id="F0W017"/>
<protein>
    <submittedName>
        <fullName evidence="2">Uncharacterized protein AlNc14C3G495</fullName>
    </submittedName>
</protein>
<gene>
    <name evidence="2" type="primary">AlNc14C3G495</name>
    <name evidence="2" type="ORF">ALNC14_005310</name>
</gene>
<feature type="domain" description="Glycoside hydrolase 131 catalytic N-terminal" evidence="1">
    <location>
        <begin position="28"/>
        <end position="254"/>
    </location>
</feature>
<dbReference type="HOGENOM" id="CLU_1071250_0_0_1"/>
<organism evidence="2">
    <name type="scientific">Albugo laibachii Nc14</name>
    <dbReference type="NCBI Taxonomy" id="890382"/>
    <lineage>
        <taxon>Eukaryota</taxon>
        <taxon>Sar</taxon>
        <taxon>Stramenopiles</taxon>
        <taxon>Oomycota</taxon>
        <taxon>Peronosporomycetes</taxon>
        <taxon>Albuginales</taxon>
        <taxon>Albuginaceae</taxon>
        <taxon>Albugo</taxon>
    </lineage>
</organism>